<accession>A0A1F2P3R5</accession>
<feature type="domain" description="Methylated-DNA-[protein]-cysteine S-methyltransferase DNA binding" evidence="9">
    <location>
        <begin position="80"/>
        <end position="158"/>
    </location>
</feature>
<dbReference type="CDD" id="cd06445">
    <property type="entry name" value="ATase"/>
    <property type="match status" value="1"/>
</dbReference>
<keyword evidence="4 11" id="KW-0489">Methyltransferase</keyword>
<keyword evidence="7" id="KW-0234">DNA repair</keyword>
<evidence type="ECO:0000256" key="2">
    <source>
        <dbReference type="ARBA" id="ARBA00008711"/>
    </source>
</evidence>
<comment type="similarity">
    <text evidence="2">Belongs to the MGMT family.</text>
</comment>
<evidence type="ECO:0000256" key="6">
    <source>
        <dbReference type="ARBA" id="ARBA00022763"/>
    </source>
</evidence>
<evidence type="ECO:0000256" key="5">
    <source>
        <dbReference type="ARBA" id="ARBA00022679"/>
    </source>
</evidence>
<evidence type="ECO:0000256" key="4">
    <source>
        <dbReference type="ARBA" id="ARBA00022603"/>
    </source>
</evidence>
<dbReference type="Gene3D" id="1.10.10.10">
    <property type="entry name" value="Winged helix-like DNA-binding domain superfamily/Winged helix DNA-binding domain"/>
    <property type="match status" value="1"/>
</dbReference>
<evidence type="ECO:0000259" key="9">
    <source>
        <dbReference type="Pfam" id="PF01035"/>
    </source>
</evidence>
<dbReference type="NCBIfam" id="TIGR00589">
    <property type="entry name" value="ogt"/>
    <property type="match status" value="1"/>
</dbReference>
<evidence type="ECO:0000313" key="10">
    <source>
        <dbReference type="EMBL" id="HEC57354.1"/>
    </source>
</evidence>
<dbReference type="InterPro" id="IPR001497">
    <property type="entry name" value="MethylDNA_cys_MeTrfase_AS"/>
</dbReference>
<dbReference type="PATRIC" id="fig|1839936.3.peg.1113"/>
<dbReference type="EMBL" id="LYOR01000005">
    <property type="protein sequence ID" value="OFV65919.1"/>
    <property type="molecule type" value="Genomic_DNA"/>
</dbReference>
<keyword evidence="12" id="KW-1185">Reference proteome</keyword>
<evidence type="ECO:0000256" key="7">
    <source>
        <dbReference type="ARBA" id="ARBA00023204"/>
    </source>
</evidence>
<dbReference type="EMBL" id="DRIE01000097">
    <property type="protein sequence ID" value="HEC57354.1"/>
    <property type="molecule type" value="Genomic_DNA"/>
</dbReference>
<dbReference type="InterPro" id="IPR036217">
    <property type="entry name" value="MethylDNA_cys_MeTrfase_DNAb"/>
</dbReference>
<dbReference type="GO" id="GO:0032259">
    <property type="term" value="P:methylation"/>
    <property type="evidence" value="ECO:0007669"/>
    <property type="project" value="UniProtKB-KW"/>
</dbReference>
<sequence length="164" mass="18739">MIYRVIYSPLLDRYLLLLADKRGIRLLIRRSEAEVLSDLSGLGECREGTLFRVVRDLKTYLGGRNVDFRKYMVNMESLTPFERMVMEKVREIPFGEVRSYQELASSIGRERAYRAVGRALGKNPAPIIIPCHRVVAKDGIGGYAFGVDMKKKLLVLEKGVDRWG</sequence>
<dbReference type="PROSITE" id="PS00374">
    <property type="entry name" value="MGMT"/>
    <property type="match status" value="1"/>
</dbReference>
<dbReference type="STRING" id="1839936.SBU_001101"/>
<dbReference type="EC" id="2.1.1.63" evidence="3"/>
<evidence type="ECO:0000256" key="1">
    <source>
        <dbReference type="ARBA" id="ARBA00001286"/>
    </source>
</evidence>
<comment type="catalytic activity">
    <reaction evidence="1">
        <text>a 4-O-methyl-thymidine in DNA + L-cysteinyl-[protein] = a thymidine in DNA + S-methyl-L-cysteinyl-[protein]</text>
        <dbReference type="Rhea" id="RHEA:53428"/>
        <dbReference type="Rhea" id="RHEA-COMP:10131"/>
        <dbReference type="Rhea" id="RHEA-COMP:10132"/>
        <dbReference type="Rhea" id="RHEA-COMP:13555"/>
        <dbReference type="Rhea" id="RHEA-COMP:13556"/>
        <dbReference type="ChEBI" id="CHEBI:29950"/>
        <dbReference type="ChEBI" id="CHEBI:82612"/>
        <dbReference type="ChEBI" id="CHEBI:137386"/>
        <dbReference type="ChEBI" id="CHEBI:137387"/>
        <dbReference type="EC" id="2.1.1.63"/>
    </reaction>
</comment>
<keyword evidence="6" id="KW-0227">DNA damage</keyword>
<dbReference type="FunFam" id="1.10.10.10:FF:000214">
    <property type="entry name" value="Methylated-DNA--protein-cysteine methyltransferase"/>
    <property type="match status" value="1"/>
</dbReference>
<evidence type="ECO:0000256" key="8">
    <source>
        <dbReference type="ARBA" id="ARBA00049348"/>
    </source>
</evidence>
<reference evidence="11 12" key="1">
    <citation type="submission" date="2016-05" db="EMBL/GenBank/DDBJ databases">
        <title>Microbial consortia oxidize butane by reversing methanogenesis.</title>
        <authorList>
            <person name="Laso-Perez R."/>
            <person name="Richter M."/>
            <person name="Wegener G."/>
            <person name="Musat F."/>
        </authorList>
    </citation>
    <scope>NUCLEOTIDE SEQUENCE [LARGE SCALE GENOMIC DNA]</scope>
    <source>
        <strain evidence="11">BOX1</strain>
    </source>
</reference>
<dbReference type="GO" id="GO:0003908">
    <property type="term" value="F:methylated-DNA-[protein]-cysteine S-methyltransferase activity"/>
    <property type="evidence" value="ECO:0007669"/>
    <property type="project" value="UniProtKB-EC"/>
</dbReference>
<protein>
    <recommendedName>
        <fullName evidence="3">methylated-DNA--[protein]-cysteine S-methyltransferase</fullName>
        <ecNumber evidence="3">2.1.1.63</ecNumber>
    </recommendedName>
</protein>
<proteinExistence type="inferred from homology"/>
<name>A0A1F2P3R5_9EURY</name>
<dbReference type="PANTHER" id="PTHR10815:SF13">
    <property type="entry name" value="METHYLATED-DNA--PROTEIN-CYSTEINE METHYLTRANSFERASE"/>
    <property type="match status" value="1"/>
</dbReference>
<dbReference type="InterPro" id="IPR036388">
    <property type="entry name" value="WH-like_DNA-bd_sf"/>
</dbReference>
<comment type="caution">
    <text evidence="11">The sequence shown here is derived from an EMBL/GenBank/DDBJ whole genome shotgun (WGS) entry which is preliminary data.</text>
</comment>
<comment type="catalytic activity">
    <reaction evidence="8">
        <text>a 6-O-methyl-2'-deoxyguanosine in DNA + L-cysteinyl-[protein] = S-methyl-L-cysteinyl-[protein] + a 2'-deoxyguanosine in DNA</text>
        <dbReference type="Rhea" id="RHEA:24000"/>
        <dbReference type="Rhea" id="RHEA-COMP:10131"/>
        <dbReference type="Rhea" id="RHEA-COMP:10132"/>
        <dbReference type="Rhea" id="RHEA-COMP:11367"/>
        <dbReference type="Rhea" id="RHEA-COMP:11368"/>
        <dbReference type="ChEBI" id="CHEBI:29950"/>
        <dbReference type="ChEBI" id="CHEBI:82612"/>
        <dbReference type="ChEBI" id="CHEBI:85445"/>
        <dbReference type="ChEBI" id="CHEBI:85448"/>
        <dbReference type="EC" id="2.1.1.63"/>
    </reaction>
</comment>
<dbReference type="SUPFAM" id="SSF46767">
    <property type="entry name" value="Methylated DNA-protein cysteine methyltransferase, C-terminal domain"/>
    <property type="match status" value="1"/>
</dbReference>
<evidence type="ECO:0000313" key="12">
    <source>
        <dbReference type="Proteomes" id="UP000185779"/>
    </source>
</evidence>
<evidence type="ECO:0000313" key="11">
    <source>
        <dbReference type="EMBL" id="OFV65919.1"/>
    </source>
</evidence>
<keyword evidence="5 11" id="KW-0808">Transferase</keyword>
<gene>
    <name evidence="10" type="ORF">ENI32_05680</name>
    <name evidence="11" type="ORF">SBU_001101</name>
</gene>
<reference evidence="10" key="2">
    <citation type="journal article" date="2020" name="mSystems">
        <title>Genome- and Community-Level Interaction Insights into Carbon Utilization and Element Cycling Functions of Hydrothermarchaeota in Hydrothermal Sediment.</title>
        <authorList>
            <person name="Zhou Z."/>
            <person name="Liu Y."/>
            <person name="Xu W."/>
            <person name="Pan J."/>
            <person name="Luo Z.H."/>
            <person name="Li M."/>
        </authorList>
    </citation>
    <scope>NUCLEOTIDE SEQUENCE [LARGE SCALE GENOMIC DNA]</scope>
    <source>
        <strain evidence="10">HyVt-386</strain>
    </source>
</reference>
<dbReference type="Proteomes" id="UP000185779">
    <property type="component" value="Unassembled WGS sequence"/>
</dbReference>
<dbReference type="PANTHER" id="PTHR10815">
    <property type="entry name" value="METHYLATED-DNA--PROTEIN-CYSTEINE METHYLTRANSFERASE"/>
    <property type="match status" value="1"/>
</dbReference>
<organism evidence="11 12">
    <name type="scientific">Candidatus Syntropharchaeum butanivorans</name>
    <dbReference type="NCBI Taxonomy" id="1839936"/>
    <lineage>
        <taxon>Archaea</taxon>
        <taxon>Methanobacteriati</taxon>
        <taxon>Methanobacteriota</taxon>
        <taxon>Stenosarchaea group</taxon>
        <taxon>Methanomicrobia</taxon>
        <taxon>Methanosarcinales</taxon>
        <taxon>ANME-2 cluster</taxon>
        <taxon>Candidatus Syntropharchaeum</taxon>
    </lineage>
</organism>
<dbReference type="InterPro" id="IPR014048">
    <property type="entry name" value="MethylDNA_cys_MeTrfase_DNA-bd"/>
</dbReference>
<evidence type="ECO:0000256" key="3">
    <source>
        <dbReference type="ARBA" id="ARBA00011918"/>
    </source>
</evidence>
<dbReference type="Proteomes" id="UP000885936">
    <property type="component" value="Unassembled WGS sequence"/>
</dbReference>
<dbReference type="AlphaFoldDB" id="A0A1F2P3R5"/>
<dbReference type="Pfam" id="PF01035">
    <property type="entry name" value="DNA_binding_1"/>
    <property type="match status" value="1"/>
</dbReference>
<dbReference type="GO" id="GO:0006281">
    <property type="term" value="P:DNA repair"/>
    <property type="evidence" value="ECO:0007669"/>
    <property type="project" value="UniProtKB-KW"/>
</dbReference>